<organism evidence="15 16">
    <name type="scientific">Bacterioplanoides pacificum</name>
    <dbReference type="NCBI Taxonomy" id="1171596"/>
    <lineage>
        <taxon>Bacteria</taxon>
        <taxon>Pseudomonadati</taxon>
        <taxon>Pseudomonadota</taxon>
        <taxon>Gammaproteobacteria</taxon>
        <taxon>Oceanospirillales</taxon>
        <taxon>Oceanospirillaceae</taxon>
        <taxon>Bacterioplanoides</taxon>
    </lineage>
</organism>
<keyword evidence="2" id="KW-0479">Metal-binding</keyword>
<dbReference type="RefSeq" id="WP_376866505.1">
    <property type="nucleotide sequence ID" value="NZ_JBHRYB010000008.1"/>
</dbReference>
<dbReference type="PROSITE" id="PS00690">
    <property type="entry name" value="DEAH_ATP_HELICASE"/>
    <property type="match status" value="1"/>
</dbReference>
<dbReference type="PROSITE" id="PS51194">
    <property type="entry name" value="HELICASE_CTER"/>
    <property type="match status" value="1"/>
</dbReference>
<evidence type="ECO:0000256" key="1">
    <source>
        <dbReference type="ARBA" id="ARBA00005446"/>
    </source>
</evidence>
<dbReference type="InterPro" id="IPR014001">
    <property type="entry name" value="Helicase_ATP-bd"/>
</dbReference>
<dbReference type="EMBL" id="JBHRYB010000008">
    <property type="protein sequence ID" value="MFC3680519.1"/>
    <property type="molecule type" value="Genomic_DNA"/>
</dbReference>
<dbReference type="Pfam" id="PF00270">
    <property type="entry name" value="DEAD"/>
    <property type="match status" value="1"/>
</dbReference>
<evidence type="ECO:0000256" key="4">
    <source>
        <dbReference type="ARBA" id="ARBA00022801"/>
    </source>
</evidence>
<dbReference type="EC" id="5.6.2.4" evidence="10"/>
<comment type="caution">
    <text evidence="15">The sequence shown here is derived from an EMBL/GenBank/DDBJ whole genome shotgun (WGS) entry which is preliminary data.</text>
</comment>
<evidence type="ECO:0000256" key="7">
    <source>
        <dbReference type="ARBA" id="ARBA00023125"/>
    </source>
</evidence>
<dbReference type="PANTHER" id="PTHR13710">
    <property type="entry name" value="DNA HELICASE RECQ FAMILY MEMBER"/>
    <property type="match status" value="1"/>
</dbReference>
<keyword evidence="7" id="KW-0238">DNA-binding</keyword>
<dbReference type="Pfam" id="PF16124">
    <property type="entry name" value="RecQ_Zn_bind"/>
    <property type="match status" value="1"/>
</dbReference>
<evidence type="ECO:0000256" key="6">
    <source>
        <dbReference type="ARBA" id="ARBA00022840"/>
    </source>
</evidence>
<evidence type="ECO:0000256" key="3">
    <source>
        <dbReference type="ARBA" id="ARBA00022741"/>
    </source>
</evidence>
<evidence type="ECO:0000313" key="16">
    <source>
        <dbReference type="Proteomes" id="UP001595722"/>
    </source>
</evidence>
<accession>A0ABV7VSN9</accession>
<evidence type="ECO:0000259" key="14">
    <source>
        <dbReference type="PROSITE" id="PS51194"/>
    </source>
</evidence>
<name>A0ABV7VSN9_9GAMM</name>
<reference evidence="16" key="1">
    <citation type="journal article" date="2019" name="Int. J. Syst. Evol. Microbiol.">
        <title>The Global Catalogue of Microorganisms (GCM) 10K type strain sequencing project: providing services to taxonomists for standard genome sequencing and annotation.</title>
        <authorList>
            <consortium name="The Broad Institute Genomics Platform"/>
            <consortium name="The Broad Institute Genome Sequencing Center for Infectious Disease"/>
            <person name="Wu L."/>
            <person name="Ma J."/>
        </authorList>
    </citation>
    <scope>NUCLEOTIDE SEQUENCE [LARGE SCALE GENOMIC DNA]</scope>
    <source>
        <strain evidence="16">KCTC 42424</strain>
    </source>
</reference>
<dbReference type="PANTHER" id="PTHR13710:SF105">
    <property type="entry name" value="ATP-DEPENDENT DNA HELICASE Q1"/>
    <property type="match status" value="1"/>
</dbReference>
<dbReference type="Gene3D" id="3.40.50.300">
    <property type="entry name" value="P-loop containing nucleotide triphosphate hydrolases"/>
    <property type="match status" value="2"/>
</dbReference>
<proteinExistence type="inferred from homology"/>
<evidence type="ECO:0000256" key="11">
    <source>
        <dbReference type="ARBA" id="ARBA00044535"/>
    </source>
</evidence>
<dbReference type="InterPro" id="IPR011545">
    <property type="entry name" value="DEAD/DEAH_box_helicase_dom"/>
</dbReference>
<evidence type="ECO:0000256" key="12">
    <source>
        <dbReference type="ARBA" id="ARBA00044550"/>
    </source>
</evidence>
<keyword evidence="8" id="KW-0413">Isomerase</keyword>
<evidence type="ECO:0000256" key="8">
    <source>
        <dbReference type="ARBA" id="ARBA00023235"/>
    </source>
</evidence>
<dbReference type="SMART" id="SM00487">
    <property type="entry name" value="DEXDc"/>
    <property type="match status" value="1"/>
</dbReference>
<feature type="domain" description="Helicase C-terminal" evidence="14">
    <location>
        <begin position="222"/>
        <end position="377"/>
    </location>
</feature>
<comment type="catalytic activity">
    <reaction evidence="9">
        <text>Couples ATP hydrolysis with the unwinding of duplex DNA by translocating in the 3'-5' direction.</text>
        <dbReference type="EC" id="5.6.2.4"/>
    </reaction>
</comment>
<dbReference type="InterPro" id="IPR032284">
    <property type="entry name" value="RecQ_Zn-bd"/>
</dbReference>
<dbReference type="Pfam" id="PF00271">
    <property type="entry name" value="Helicase_C"/>
    <property type="match status" value="1"/>
</dbReference>
<evidence type="ECO:0000256" key="5">
    <source>
        <dbReference type="ARBA" id="ARBA00022806"/>
    </source>
</evidence>
<dbReference type="GO" id="GO:0004386">
    <property type="term" value="F:helicase activity"/>
    <property type="evidence" value="ECO:0007669"/>
    <property type="project" value="UniProtKB-KW"/>
</dbReference>
<keyword evidence="6" id="KW-0067">ATP-binding</keyword>
<protein>
    <recommendedName>
        <fullName evidence="11">ATP-dependent DNA helicase RecQ</fullName>
        <ecNumber evidence="10">5.6.2.4</ecNumber>
    </recommendedName>
    <alternativeName>
        <fullName evidence="12">DNA 3'-5' helicase RecQ</fullName>
    </alternativeName>
</protein>
<evidence type="ECO:0000256" key="10">
    <source>
        <dbReference type="ARBA" id="ARBA00034808"/>
    </source>
</evidence>
<gene>
    <name evidence="15" type="ORF">ACFOMG_10465</name>
</gene>
<evidence type="ECO:0000259" key="13">
    <source>
        <dbReference type="PROSITE" id="PS51192"/>
    </source>
</evidence>
<dbReference type="Proteomes" id="UP001595722">
    <property type="component" value="Unassembled WGS sequence"/>
</dbReference>
<evidence type="ECO:0000256" key="9">
    <source>
        <dbReference type="ARBA" id="ARBA00034617"/>
    </source>
</evidence>
<dbReference type="NCBIfam" id="TIGR00614">
    <property type="entry name" value="recQ_fam"/>
    <property type="match status" value="1"/>
</dbReference>
<keyword evidence="16" id="KW-1185">Reference proteome</keyword>
<keyword evidence="4" id="KW-0378">Hydrolase</keyword>
<dbReference type="SMART" id="SM00490">
    <property type="entry name" value="HELICc"/>
    <property type="match status" value="1"/>
</dbReference>
<dbReference type="InterPro" id="IPR036388">
    <property type="entry name" value="WH-like_DNA-bd_sf"/>
</dbReference>
<dbReference type="PROSITE" id="PS51192">
    <property type="entry name" value="HELICASE_ATP_BIND_1"/>
    <property type="match status" value="1"/>
</dbReference>
<dbReference type="Gene3D" id="1.10.10.10">
    <property type="entry name" value="Winged helix-like DNA-binding domain superfamily/Winged helix DNA-binding domain"/>
    <property type="match status" value="1"/>
</dbReference>
<dbReference type="InterPro" id="IPR002464">
    <property type="entry name" value="DNA/RNA_helicase_DEAH_CS"/>
</dbReference>
<evidence type="ECO:0000313" key="15">
    <source>
        <dbReference type="EMBL" id="MFC3680519.1"/>
    </source>
</evidence>
<feature type="domain" description="Helicase ATP-binding" evidence="13">
    <location>
        <begin position="27"/>
        <end position="195"/>
    </location>
</feature>
<comment type="similarity">
    <text evidence="1">Belongs to the helicase family. RecQ subfamily.</text>
</comment>
<evidence type="ECO:0000256" key="2">
    <source>
        <dbReference type="ARBA" id="ARBA00022723"/>
    </source>
</evidence>
<keyword evidence="5 15" id="KW-0347">Helicase</keyword>
<dbReference type="InterPro" id="IPR004589">
    <property type="entry name" value="DNA_helicase_ATP-dep_RecQ"/>
</dbReference>
<dbReference type="InterPro" id="IPR027417">
    <property type="entry name" value="P-loop_NTPase"/>
</dbReference>
<dbReference type="InterPro" id="IPR001650">
    <property type="entry name" value="Helicase_C-like"/>
</dbReference>
<dbReference type="SUPFAM" id="SSF52540">
    <property type="entry name" value="P-loop containing nucleoside triphosphate hydrolases"/>
    <property type="match status" value="1"/>
</dbReference>
<sequence>MSSSSWQPVLQQTFGFDQLRPGQQPVVEALLAGRSAAAIFPTGSGKSLCYQLPALLLPHLTLVVSPLLALMQDQVAFLQSKGIAAASIDSSQSREQAQQIQSDVRSGNIKILMVSVERLKNERFRQFISQVPISLLVVDEAHCISEWGHNFRPDYLKLPDYCADLAIPQVLLLTATATRAVIEDMCGRFRIAADDVVTTGFYRPNLRLLVQPTPVEERKQKALQWLMHLHNKQTQQGRDFGAIIYVTLQQTAHDVADYLAPQLPFTVQAYHAGLSSDERELIQQQFMSGETPCIVATIAFGMGVDKSNIRQVMHYDLPKSIENYSQEIGRAGRDGLPSDCVMLADASGFQLLENFVYGDTPEPAAIERVLQQIRDNLSYQANETRWEVLMTPLSALSNIRLLPLKTLLVNLELRGVLTAQFSYFADYKYKLHISEAQLLAKFDAPRQQFLQQVINTSKKARSWITFDADALLQHSGEADSRRRAITALEYCQEKGWLELQSKQMTDVYRVDIDKLNQPGLAQQLAQHFAEKEHSEIQRIRAMLQLLQDQQCLSRALAHYFDDTQMQQDCGHCSVCIGKHLPWPQPQALPDLSQYQAQQLCQPLQQAIQQQFGVVAPVDLLTRYLAGISAPWLTRVKARQLGSMGILEHYPYQQIKHWLIARGEKHSS</sequence>
<dbReference type="CDD" id="cd18018">
    <property type="entry name" value="DEXHc_RecQ4-like"/>
    <property type="match status" value="1"/>
</dbReference>
<keyword evidence="3" id="KW-0547">Nucleotide-binding</keyword>